<evidence type="ECO:0000313" key="1">
    <source>
        <dbReference type="EMBL" id="CAH1597546.1"/>
    </source>
</evidence>
<dbReference type="AlphaFoldDB" id="A0AAU9QQ46"/>
<sequence>MKYVFYEKDFLIYRKRQVTSNGLGSEINSAKSVLEFWTWMLLNL</sequence>
<dbReference type="Proteomes" id="UP001295462">
    <property type="component" value="Unassembled WGS sequence"/>
</dbReference>
<gene>
    <name evidence="1" type="ORF">THF1A12_320095</name>
</gene>
<accession>A0AAU9QQ46</accession>
<organism evidence="1 2">
    <name type="scientific">Vibrio jasicida</name>
    <dbReference type="NCBI Taxonomy" id="766224"/>
    <lineage>
        <taxon>Bacteria</taxon>
        <taxon>Pseudomonadati</taxon>
        <taxon>Pseudomonadota</taxon>
        <taxon>Gammaproteobacteria</taxon>
        <taxon>Vibrionales</taxon>
        <taxon>Vibrionaceae</taxon>
        <taxon>Vibrio</taxon>
    </lineage>
</organism>
<evidence type="ECO:0000313" key="2">
    <source>
        <dbReference type="Proteomes" id="UP001295462"/>
    </source>
</evidence>
<reference evidence="1" key="1">
    <citation type="submission" date="2022-01" db="EMBL/GenBank/DDBJ databases">
        <authorList>
            <person name="Lagorce A."/>
        </authorList>
    </citation>
    <scope>NUCLEOTIDE SEQUENCE</scope>
    <source>
        <strain evidence="1">Th15_F1_A12</strain>
    </source>
</reference>
<protein>
    <submittedName>
        <fullName evidence="1">Uncharacterized protein</fullName>
    </submittedName>
</protein>
<name>A0AAU9QQ46_9VIBR</name>
<comment type="caution">
    <text evidence="1">The sequence shown here is derived from an EMBL/GenBank/DDBJ whole genome shotgun (WGS) entry which is preliminary data.</text>
</comment>
<proteinExistence type="predicted"/>
<dbReference type="EMBL" id="CAKMUD010000086">
    <property type="protein sequence ID" value="CAH1597546.1"/>
    <property type="molecule type" value="Genomic_DNA"/>
</dbReference>